<dbReference type="KEGG" id="kpf:IX53_09165"/>
<dbReference type="GO" id="GO:0006508">
    <property type="term" value="P:proteolysis"/>
    <property type="evidence" value="ECO:0007669"/>
    <property type="project" value="InterPro"/>
</dbReference>
<dbReference type="GO" id="GO:0005829">
    <property type="term" value="C:cytosol"/>
    <property type="evidence" value="ECO:0007669"/>
    <property type="project" value="TreeGrafter"/>
</dbReference>
<feature type="domain" description="Metalloprotease TldD/E C-terminal" evidence="1">
    <location>
        <begin position="195"/>
        <end position="394"/>
    </location>
</feature>
<evidence type="ECO:0000259" key="1">
    <source>
        <dbReference type="Pfam" id="PF19289"/>
    </source>
</evidence>
<dbReference type="SUPFAM" id="SSF111283">
    <property type="entry name" value="Putative modulator of DNA gyrase, PmbA/TldD"/>
    <property type="match status" value="1"/>
</dbReference>
<organism evidence="2 3">
    <name type="scientific">Kosmotoga pacifica</name>
    <dbReference type="NCBI Taxonomy" id="1330330"/>
    <lineage>
        <taxon>Bacteria</taxon>
        <taxon>Thermotogati</taxon>
        <taxon>Thermotogota</taxon>
        <taxon>Thermotogae</taxon>
        <taxon>Kosmotogales</taxon>
        <taxon>Kosmotogaceae</taxon>
        <taxon>Kosmotoga</taxon>
    </lineage>
</organism>
<dbReference type="EMBL" id="CP011232">
    <property type="protein sequence ID" value="AKI97962.1"/>
    <property type="molecule type" value="Genomic_DNA"/>
</dbReference>
<dbReference type="PANTHER" id="PTHR43421:SF1">
    <property type="entry name" value="METALLOPROTEASE PMBA"/>
    <property type="match status" value="1"/>
</dbReference>
<evidence type="ECO:0000313" key="2">
    <source>
        <dbReference type="EMBL" id="AKI97962.1"/>
    </source>
</evidence>
<dbReference type="PANTHER" id="PTHR43421">
    <property type="entry name" value="METALLOPROTEASE PMBA"/>
    <property type="match status" value="1"/>
</dbReference>
<dbReference type="AlphaFoldDB" id="A0A0G2Z8S6"/>
<dbReference type="GO" id="GO:0008237">
    <property type="term" value="F:metallopeptidase activity"/>
    <property type="evidence" value="ECO:0007669"/>
    <property type="project" value="InterPro"/>
</dbReference>
<dbReference type="OrthoDB" id="44275at2"/>
<dbReference type="InterPro" id="IPR045569">
    <property type="entry name" value="Metalloprtase-TldD/E_C"/>
</dbReference>
<accession>A0A0G2Z8S6</accession>
<dbReference type="Pfam" id="PF19289">
    <property type="entry name" value="PmbA_TldD_3rd"/>
    <property type="match status" value="1"/>
</dbReference>
<dbReference type="InterPro" id="IPR047657">
    <property type="entry name" value="PmbA"/>
</dbReference>
<protein>
    <submittedName>
        <fullName evidence="2">Peptidase U62</fullName>
    </submittedName>
</protein>
<name>A0A0G2Z8S6_9BACT</name>
<dbReference type="InterPro" id="IPR036059">
    <property type="entry name" value="TldD/PmbA_sf"/>
</dbReference>
<gene>
    <name evidence="2" type="ORF">IX53_09165</name>
</gene>
<proteinExistence type="predicted"/>
<sequence length="411" mass="45992">MIKEKYILKTSQFAVNVEATRVDSIRKKDITKTAMRVYLENKIGVAGGLGMVDEQELTEKAMEALELEISYPVEPSSDLELNMVYHADFSSEEEFVHEIEELLAEMSRQQPDFSFSNKATLTTIEASIKNNLGLDLFHRGTFLELGFAFKFKGSGNIFDGFIGYEGLKYDRKEFMRITNEICEAYKNKIEDFKAGKYPVVFLLSNPVFLIKLYRDLHGLIFATGGSLLSGKIGQKLFNDTFTLYQTRNHIDGFFGPFFDAEGIVNKDFRYPLIENGILRSPYTDKKTAKIFNLPQTGAAAGEYDSVPDIGVSALSIKESDKTLKELLDGREAIFVLIASGGDFTPDGSFATPVQLPLLFDGERFIGRLPELNISSNLFDMFGKNFIGVGKDNLTNLGPSKAVIMEMEVSKI</sequence>
<evidence type="ECO:0000313" key="3">
    <source>
        <dbReference type="Proteomes" id="UP000035159"/>
    </source>
</evidence>
<dbReference type="PATRIC" id="fig|1330330.3.peg.1862"/>
<dbReference type="Proteomes" id="UP000035159">
    <property type="component" value="Chromosome"/>
</dbReference>
<reference evidence="2 3" key="1">
    <citation type="submission" date="2015-04" db="EMBL/GenBank/DDBJ databases">
        <title>Complete Genome Sequence of Kosmotoga pacifica SLHLJ1.</title>
        <authorList>
            <person name="Jiang L.J."/>
            <person name="Shao Z.Z."/>
            <person name="Jebbar M."/>
        </authorList>
    </citation>
    <scope>NUCLEOTIDE SEQUENCE [LARGE SCALE GENOMIC DNA]</scope>
    <source>
        <strain evidence="2 3">SLHLJ1</strain>
    </source>
</reference>
<keyword evidence="3" id="KW-1185">Reference proteome</keyword>
<dbReference type="RefSeq" id="WP_047755097.1">
    <property type="nucleotide sequence ID" value="NZ_CAJUHA010000018.1"/>
</dbReference>